<feature type="transmembrane region" description="Helical" evidence="1">
    <location>
        <begin position="117"/>
        <end position="138"/>
    </location>
</feature>
<organism evidence="2 3">
    <name type="scientific">Rhizosphaericola mali</name>
    <dbReference type="NCBI Taxonomy" id="2545455"/>
    <lineage>
        <taxon>Bacteria</taxon>
        <taxon>Pseudomonadati</taxon>
        <taxon>Bacteroidota</taxon>
        <taxon>Chitinophagia</taxon>
        <taxon>Chitinophagales</taxon>
        <taxon>Chitinophagaceae</taxon>
        <taxon>Rhizosphaericola</taxon>
    </lineage>
</organism>
<evidence type="ECO:0000313" key="2">
    <source>
        <dbReference type="EMBL" id="QES88246.1"/>
    </source>
</evidence>
<dbReference type="KEGG" id="arac:E0W69_006035"/>
<feature type="transmembrane region" description="Helical" evidence="1">
    <location>
        <begin position="204"/>
        <end position="221"/>
    </location>
</feature>
<dbReference type="EMBL" id="CP044016">
    <property type="protein sequence ID" value="QES88246.1"/>
    <property type="molecule type" value="Genomic_DNA"/>
</dbReference>
<reference evidence="2 3" key="1">
    <citation type="submission" date="2019-09" db="EMBL/GenBank/DDBJ databases">
        <title>Complete genome sequence of Arachidicoccus sp. B3-10 isolated from apple orchard soil.</title>
        <authorList>
            <person name="Kim H.S."/>
            <person name="Han K.-I."/>
            <person name="Suh M.K."/>
            <person name="Lee K.C."/>
            <person name="Eom M.K."/>
            <person name="Kim J.-S."/>
            <person name="Kang S.W."/>
            <person name="Sin Y."/>
            <person name="Lee J.-S."/>
        </authorList>
    </citation>
    <scope>NUCLEOTIDE SEQUENCE [LARGE SCALE GENOMIC DNA]</scope>
    <source>
        <strain evidence="2 3">B3-10</strain>
    </source>
</reference>
<name>A0A5P2FXN7_9BACT</name>
<keyword evidence="1" id="KW-0472">Membrane</keyword>
<keyword evidence="1" id="KW-1133">Transmembrane helix</keyword>
<accession>A0A5P2FXN7</accession>
<feature type="transmembrane region" description="Helical" evidence="1">
    <location>
        <begin position="173"/>
        <end position="192"/>
    </location>
</feature>
<sequence>MKTLSSIQIQQLFLFCEQQGVKYYDVQVELVDHLAENIEGKINFNSSNFEYQLNDAVAEFGGSNEFKKIEKAKEKLLRRQSSKLQWLYILQYFRWPTILATTLVILFFYYLAYHAPISFMSVLIRICYWLLFIYYMILSQVDSKRAMRKGFSGGYRKCNYRQIKPLLVFKNSLFYFQTLAMMLAMTGIIYIMGDKFKMLFPTKIFTLLVASLVLFVICNAYRTTRRNLINATIKNYPTAYELKNNYENIIL</sequence>
<evidence type="ECO:0000256" key="1">
    <source>
        <dbReference type="SAM" id="Phobius"/>
    </source>
</evidence>
<keyword evidence="3" id="KW-1185">Reference proteome</keyword>
<dbReference type="RefSeq" id="WP_131329133.1">
    <property type="nucleotide sequence ID" value="NZ_CP044016.1"/>
</dbReference>
<dbReference type="AlphaFoldDB" id="A0A5P2FXN7"/>
<evidence type="ECO:0000313" key="3">
    <source>
        <dbReference type="Proteomes" id="UP000292424"/>
    </source>
</evidence>
<proteinExistence type="predicted"/>
<gene>
    <name evidence="2" type="ORF">E0W69_006035</name>
</gene>
<feature type="transmembrane region" description="Helical" evidence="1">
    <location>
        <begin position="86"/>
        <end position="111"/>
    </location>
</feature>
<dbReference type="OrthoDB" id="662673at2"/>
<dbReference type="Proteomes" id="UP000292424">
    <property type="component" value="Chromosome"/>
</dbReference>
<protein>
    <submittedName>
        <fullName evidence="2">Uncharacterized protein</fullName>
    </submittedName>
</protein>
<keyword evidence="1" id="KW-0812">Transmembrane</keyword>